<dbReference type="GO" id="GO:0016740">
    <property type="term" value="F:transferase activity"/>
    <property type="evidence" value="ECO:0007669"/>
    <property type="project" value="UniProtKB-ARBA"/>
</dbReference>
<evidence type="ECO:0000313" key="3">
    <source>
        <dbReference type="EMBL" id="QQZ63106.1"/>
    </source>
</evidence>
<dbReference type="SUPFAM" id="SSF55681">
    <property type="entry name" value="Class II aaRS and biotin synthetases"/>
    <property type="match status" value="1"/>
</dbReference>
<evidence type="ECO:0000259" key="2">
    <source>
        <dbReference type="PROSITE" id="PS51733"/>
    </source>
</evidence>
<evidence type="ECO:0000313" key="4">
    <source>
        <dbReference type="Proteomes" id="UP000595841"/>
    </source>
</evidence>
<gene>
    <name evidence="3" type="ORF">JI735_11785</name>
</gene>
<dbReference type="EMBL" id="CP068595">
    <property type="protein sequence ID" value="QQZ63106.1"/>
    <property type="molecule type" value="Genomic_DNA"/>
</dbReference>
<feature type="region of interest" description="Disordered" evidence="1">
    <location>
        <begin position="1"/>
        <end position="98"/>
    </location>
</feature>
<dbReference type="InterPro" id="IPR004143">
    <property type="entry name" value="BPL_LPL_catalytic"/>
</dbReference>
<dbReference type="AlphaFoldDB" id="A0A974PFY9"/>
<feature type="compositionally biased region" description="Gly residues" evidence="1">
    <location>
        <begin position="85"/>
        <end position="95"/>
    </location>
</feature>
<organism evidence="3 4">
    <name type="scientific">Paenibacillus sonchi</name>
    <dbReference type="NCBI Taxonomy" id="373687"/>
    <lineage>
        <taxon>Bacteria</taxon>
        <taxon>Bacillati</taxon>
        <taxon>Bacillota</taxon>
        <taxon>Bacilli</taxon>
        <taxon>Bacillales</taxon>
        <taxon>Paenibacillaceae</taxon>
        <taxon>Paenibacillus</taxon>
        <taxon>Paenibacillus sonchi group</taxon>
    </lineage>
</organism>
<dbReference type="PANTHER" id="PTHR43679:SF2">
    <property type="entry name" value="OCTANOYL-[GCVH]:PROTEIN N-OCTANOYLTRANSFERASE"/>
    <property type="match status" value="1"/>
</dbReference>
<dbReference type="GO" id="GO:0009249">
    <property type="term" value="P:protein lipoylation"/>
    <property type="evidence" value="ECO:0007669"/>
    <property type="project" value="UniProtKB-ARBA"/>
</dbReference>
<dbReference type="GO" id="GO:0140096">
    <property type="term" value="F:catalytic activity, acting on a protein"/>
    <property type="evidence" value="ECO:0007669"/>
    <property type="project" value="UniProtKB-ARBA"/>
</dbReference>
<keyword evidence="4" id="KW-1185">Reference proteome</keyword>
<dbReference type="PROSITE" id="PS51733">
    <property type="entry name" value="BPL_LPL_CATALYTIC"/>
    <property type="match status" value="1"/>
</dbReference>
<reference evidence="3 4" key="1">
    <citation type="submission" date="2021-01" db="EMBL/GenBank/DDBJ databases">
        <title>Whole genome sequence of Paenibacillus sonchi LMG 24727 for comparative genomics.</title>
        <authorList>
            <person name="Lee G."/>
            <person name="Kim M.-J."/>
            <person name="Lim K."/>
            <person name="Shin J.-H."/>
        </authorList>
    </citation>
    <scope>NUCLEOTIDE SEQUENCE [LARGE SCALE GENOMIC DNA]</scope>
    <source>
        <strain evidence="3 4">LMG 24727</strain>
    </source>
</reference>
<dbReference type="KEGG" id="pson:JI735_11785"/>
<dbReference type="Gene3D" id="3.30.930.10">
    <property type="entry name" value="Bira Bifunctional Protein, Domain 2"/>
    <property type="match status" value="1"/>
</dbReference>
<protein>
    <recommendedName>
        <fullName evidence="2">BPL/LPL catalytic domain-containing protein</fullName>
    </recommendedName>
</protein>
<evidence type="ECO:0000256" key="1">
    <source>
        <dbReference type="SAM" id="MobiDB-lite"/>
    </source>
</evidence>
<dbReference type="Pfam" id="PF21948">
    <property type="entry name" value="LplA-B_cat"/>
    <property type="match status" value="1"/>
</dbReference>
<accession>A0A974PFY9</accession>
<feature type="compositionally biased region" description="Basic and acidic residues" evidence="1">
    <location>
        <begin position="1"/>
        <end position="17"/>
    </location>
</feature>
<dbReference type="InterPro" id="IPR045864">
    <property type="entry name" value="aa-tRNA-synth_II/BPL/LPL"/>
</dbReference>
<sequence length="450" mass="47023">MNGEYKEQDQCEARAGARDGNGAGTSARTEAEAGGGDRAGASEGTRKEQVIGQVIRQVDEQSHFEGQGQGQGQVQGQEEGRGQVEGEGQGQGLVQGQGEMQEQVQERGQVPGQVQGQVQEQGQVQGRVRGQVPGLVRGQMQGQVLTGMLPPVMVLFEHLAELDVSPGSGGSGIPGSEAAGALNPAVEPGGDMLLPFAFEETLCRDVGTGLIPPSVHLWSHPGGVALGLRDSKLPRAAEAMAELEGKGYRTAVRHSGGAAVPLDAGVVNVSLLLRKSPGKLDFHDDFRLLASLITEAVAVSHPQAAAQIQAGEVAGSYCPGDFDLAIGGRKFCGIAQRRQSSAYFVHAFVIVSGSGLERGQLIRGFYDTAADGADALAYPRVSPQTLAALGELGGPASAAVFAEGFRLALARRGVHLQSAGQLRHTAGYSLQYADPRVLEAARVLRERYAR</sequence>
<dbReference type="Proteomes" id="UP000595841">
    <property type="component" value="Chromosome"/>
</dbReference>
<proteinExistence type="predicted"/>
<dbReference type="InterPro" id="IPR050664">
    <property type="entry name" value="Octanoyltrans_LipM/LipL"/>
</dbReference>
<name>A0A974PFY9_9BACL</name>
<dbReference type="PANTHER" id="PTHR43679">
    <property type="entry name" value="OCTANOYLTRANSFERASE LIPM-RELATED"/>
    <property type="match status" value="1"/>
</dbReference>
<feature type="domain" description="BPL/LPL catalytic" evidence="2">
    <location>
        <begin position="209"/>
        <end position="397"/>
    </location>
</feature>